<dbReference type="PANTHER" id="PTHR43194:SF2">
    <property type="entry name" value="PEROXISOMAL MEMBRANE PROTEIN LPX1"/>
    <property type="match status" value="1"/>
</dbReference>
<name>A0A0N0NJP2_9EURO</name>
<evidence type="ECO:0000313" key="3">
    <source>
        <dbReference type="Proteomes" id="UP000038010"/>
    </source>
</evidence>
<dbReference type="GeneID" id="28735679"/>
<dbReference type="Proteomes" id="UP000038010">
    <property type="component" value="Unassembled WGS sequence"/>
</dbReference>
<keyword evidence="3" id="KW-1185">Reference proteome</keyword>
<comment type="caution">
    <text evidence="2">The sequence shown here is derived from an EMBL/GenBank/DDBJ whole genome shotgun (WGS) entry which is preliminary data.</text>
</comment>
<organism evidence="2 3">
    <name type="scientific">Cyphellophora attinorum</name>
    <dbReference type="NCBI Taxonomy" id="1664694"/>
    <lineage>
        <taxon>Eukaryota</taxon>
        <taxon>Fungi</taxon>
        <taxon>Dikarya</taxon>
        <taxon>Ascomycota</taxon>
        <taxon>Pezizomycotina</taxon>
        <taxon>Eurotiomycetes</taxon>
        <taxon>Chaetothyriomycetidae</taxon>
        <taxon>Chaetothyriales</taxon>
        <taxon>Cyphellophoraceae</taxon>
        <taxon>Cyphellophora</taxon>
    </lineage>
</organism>
<dbReference type="Pfam" id="PF12697">
    <property type="entry name" value="Abhydrolase_6"/>
    <property type="match status" value="1"/>
</dbReference>
<dbReference type="AlphaFoldDB" id="A0A0N0NJP2"/>
<dbReference type="SUPFAM" id="SSF53474">
    <property type="entry name" value="alpha/beta-Hydrolases"/>
    <property type="match status" value="1"/>
</dbReference>
<sequence length="422" mass="46213">MDRSPGSTASTFFRQLIQSRDITQQLVNHDQEIKVAIIDDDFHFALQSDGGEKLHVKLHDGMFTLSLGPCSDESVTLVAPEAEWQKFFSPLPPPPYQSFWGMLRVLGHDGRIRVGGDPASFAKNARVWRLVLDKMKQVFNDKNTGPPNTNLEEEPEVDAVVGRYVWINSEYFGKCKMFVESSGNGQQALLLLHTAGADSRQYHSIMNDKELQKRTTMFAFDMPGHGRSYPGHKMIISQLGIKDCIVSGASMAGHVCLAVALRATELGVVGVIPCEACDYVSSSGTLYGIASSNNESVMNAEIVSGLSGPSTLPAHQKMIWWGYSSQAAGIFAGDLCFYFEGWDGRDRVASIDTTICPVYMLTGEYDYSCTPAASRATAAKIPGAVFTEMKGMGHFPAAEDPSGFLPHLFRGLDFIQNASVKR</sequence>
<evidence type="ECO:0000313" key="2">
    <source>
        <dbReference type="EMBL" id="KPI37118.1"/>
    </source>
</evidence>
<evidence type="ECO:0000259" key="1">
    <source>
        <dbReference type="Pfam" id="PF12697"/>
    </source>
</evidence>
<reference evidence="2 3" key="1">
    <citation type="submission" date="2015-06" db="EMBL/GenBank/DDBJ databases">
        <title>Draft genome of the ant-associated black yeast Phialophora attae CBS 131958.</title>
        <authorList>
            <person name="Moreno L.F."/>
            <person name="Stielow B.J."/>
            <person name="de Hoog S."/>
            <person name="Vicente V.A."/>
            <person name="Weiss V.A."/>
            <person name="de Vries M."/>
            <person name="Cruz L.M."/>
            <person name="Souza E.M."/>
        </authorList>
    </citation>
    <scope>NUCLEOTIDE SEQUENCE [LARGE SCALE GENOMIC DNA]</scope>
    <source>
        <strain evidence="2 3">CBS 131958</strain>
    </source>
</reference>
<dbReference type="STRING" id="1664694.A0A0N0NJP2"/>
<protein>
    <recommendedName>
        <fullName evidence="1">AB hydrolase-1 domain-containing protein</fullName>
    </recommendedName>
</protein>
<dbReference type="PANTHER" id="PTHR43194">
    <property type="entry name" value="HYDROLASE ALPHA/BETA FOLD FAMILY"/>
    <property type="match status" value="1"/>
</dbReference>
<dbReference type="OrthoDB" id="408373at2759"/>
<dbReference type="InterPro" id="IPR000073">
    <property type="entry name" value="AB_hydrolase_1"/>
</dbReference>
<dbReference type="RefSeq" id="XP_017997081.1">
    <property type="nucleotide sequence ID" value="XM_018143799.1"/>
</dbReference>
<dbReference type="InterPro" id="IPR050228">
    <property type="entry name" value="Carboxylesterase_BioH"/>
</dbReference>
<dbReference type="InterPro" id="IPR029058">
    <property type="entry name" value="AB_hydrolase_fold"/>
</dbReference>
<dbReference type="Gene3D" id="3.40.50.1820">
    <property type="entry name" value="alpha/beta hydrolase"/>
    <property type="match status" value="1"/>
</dbReference>
<proteinExistence type="predicted"/>
<dbReference type="VEuPathDB" id="FungiDB:AB675_3722"/>
<dbReference type="EMBL" id="LFJN01000026">
    <property type="protein sequence ID" value="KPI37118.1"/>
    <property type="molecule type" value="Genomic_DNA"/>
</dbReference>
<accession>A0A0N0NJP2</accession>
<gene>
    <name evidence="2" type="ORF">AB675_3722</name>
</gene>
<feature type="domain" description="AB hydrolase-1" evidence="1">
    <location>
        <begin position="189"/>
        <end position="403"/>
    </location>
</feature>